<feature type="region of interest" description="Disordered" evidence="1">
    <location>
        <begin position="23"/>
        <end position="62"/>
    </location>
</feature>
<sequence>MTGQERDSPVKRKMEALEGVLQVSNGGGGLTRAKSRADQLVIGIPEQQQPDPSDSSEHVDRLSPTSLLALHYNLTRSPRRSKPEYLVNLVIPDDKKPDPSDDPEHIDCHSPTTLLEN</sequence>
<reference evidence="2" key="1">
    <citation type="submission" date="2021-01" db="EMBL/GenBank/DDBJ databases">
        <authorList>
            <person name="Corre E."/>
            <person name="Pelletier E."/>
            <person name="Niang G."/>
            <person name="Scheremetjew M."/>
            <person name="Finn R."/>
            <person name="Kale V."/>
            <person name="Holt S."/>
            <person name="Cochrane G."/>
            <person name="Meng A."/>
            <person name="Brown T."/>
            <person name="Cohen L."/>
        </authorList>
    </citation>
    <scope>NUCLEOTIDE SEQUENCE</scope>
    <source>
        <strain evidence="2">CCMP325</strain>
    </source>
</reference>
<dbReference type="EMBL" id="HBEO01017956">
    <property type="protein sequence ID" value="CAD8487344.1"/>
    <property type="molecule type" value="Transcribed_RNA"/>
</dbReference>
<feature type="region of interest" description="Disordered" evidence="1">
    <location>
        <begin position="91"/>
        <end position="117"/>
    </location>
</feature>
<evidence type="ECO:0000313" key="2">
    <source>
        <dbReference type="EMBL" id="CAD8487344.1"/>
    </source>
</evidence>
<organism evidence="2">
    <name type="scientific">Hanusia phi</name>
    <dbReference type="NCBI Taxonomy" id="3032"/>
    <lineage>
        <taxon>Eukaryota</taxon>
        <taxon>Cryptophyceae</taxon>
        <taxon>Pyrenomonadales</taxon>
        <taxon>Geminigeraceae</taxon>
        <taxon>Hanusia</taxon>
    </lineage>
</organism>
<name>A0A7S0HKD0_9CRYP</name>
<feature type="compositionally biased region" description="Basic and acidic residues" evidence="1">
    <location>
        <begin position="92"/>
        <end position="108"/>
    </location>
</feature>
<evidence type="ECO:0000256" key="1">
    <source>
        <dbReference type="SAM" id="MobiDB-lite"/>
    </source>
</evidence>
<gene>
    <name evidence="2" type="ORF">HPHI1048_LOCUS12231</name>
</gene>
<accession>A0A7S0HKD0</accession>
<proteinExistence type="predicted"/>
<protein>
    <submittedName>
        <fullName evidence="2">Uncharacterized protein</fullName>
    </submittedName>
</protein>
<dbReference type="AlphaFoldDB" id="A0A7S0HKD0"/>